<dbReference type="SUPFAM" id="SSF55729">
    <property type="entry name" value="Acyl-CoA N-acyltransferases (Nat)"/>
    <property type="match status" value="1"/>
</dbReference>
<sequence>MRAFDVLPIDDALRKRVQPIVDGTWGAPFIAVDGRLWDTRVLPGFAAVCAGEPLGYLLYALHGGCEIMALESVERGIGVGSALIERVKRVAKDVGAGRLTVCTTNDNVNAFRFYQRRGFALCALRVGAIDDARRLKPSIPLVGEDGIPLRDELVFEFAL</sequence>
<name>A0A806KG89_9BACT</name>
<dbReference type="Pfam" id="PF00583">
    <property type="entry name" value="Acetyltransf_1"/>
    <property type="match status" value="1"/>
</dbReference>
<protein>
    <submittedName>
        <fullName evidence="2">Acetyltransferase, GNAT family</fullName>
    </submittedName>
</protein>
<dbReference type="Gene3D" id="3.40.630.30">
    <property type="match status" value="1"/>
</dbReference>
<feature type="domain" description="N-acetyltransferase" evidence="1">
    <location>
        <begin position="4"/>
        <end position="140"/>
    </location>
</feature>
<dbReference type="PROSITE" id="PS51186">
    <property type="entry name" value="GNAT"/>
    <property type="match status" value="1"/>
</dbReference>
<reference evidence="2" key="1">
    <citation type="submission" date="2012-03" db="EMBL/GenBank/DDBJ databases">
        <title>Functional metagenomics reveals considerable lignocellulase gene clusters in the gut microbiome of a wood-feeding higher termite.</title>
        <authorList>
            <person name="Liu N."/>
        </authorList>
    </citation>
    <scope>NUCLEOTIDE SEQUENCE</scope>
</reference>
<accession>A0A806KG89</accession>
<proteinExistence type="predicted"/>
<dbReference type="GO" id="GO:0016747">
    <property type="term" value="F:acyltransferase activity, transferring groups other than amino-acyl groups"/>
    <property type="evidence" value="ECO:0007669"/>
    <property type="project" value="InterPro"/>
</dbReference>
<dbReference type="AlphaFoldDB" id="A0A806KG89"/>
<evidence type="ECO:0000259" key="1">
    <source>
        <dbReference type="PROSITE" id="PS51186"/>
    </source>
</evidence>
<evidence type="ECO:0000313" key="2">
    <source>
        <dbReference type="EMBL" id="AGS52003.1"/>
    </source>
</evidence>
<keyword evidence="2" id="KW-0808">Transferase</keyword>
<dbReference type="InterPro" id="IPR016181">
    <property type="entry name" value="Acyl_CoA_acyltransferase"/>
</dbReference>
<dbReference type="InterPro" id="IPR000182">
    <property type="entry name" value="GNAT_dom"/>
</dbReference>
<dbReference type="EMBL" id="JQ844179">
    <property type="protein sequence ID" value="AGS52003.1"/>
    <property type="molecule type" value="Genomic_DNA"/>
</dbReference>
<organism evidence="2">
    <name type="scientific">uncultured bacterium contig00006</name>
    <dbReference type="NCBI Taxonomy" id="1181498"/>
    <lineage>
        <taxon>Bacteria</taxon>
        <taxon>environmental samples</taxon>
    </lineage>
</organism>